<keyword evidence="1" id="KW-0732">Signal</keyword>
<dbReference type="AlphaFoldDB" id="A0A1F6G4W5"/>
<accession>A0A1F6G4W5</accession>
<name>A0A1F6G4W5_9BACT</name>
<dbReference type="Proteomes" id="UP000176867">
    <property type="component" value="Unassembled WGS sequence"/>
</dbReference>
<evidence type="ECO:0000313" key="3">
    <source>
        <dbReference type="Proteomes" id="UP000176867"/>
    </source>
</evidence>
<organism evidence="2 3">
    <name type="scientific">Candidatus Kaiserbacteria bacterium RIFOXYD1_FULL_47_14</name>
    <dbReference type="NCBI Taxonomy" id="1798533"/>
    <lineage>
        <taxon>Bacteria</taxon>
        <taxon>Candidatus Kaiseribacteriota</taxon>
    </lineage>
</organism>
<evidence type="ECO:0000256" key="1">
    <source>
        <dbReference type="SAM" id="SignalP"/>
    </source>
</evidence>
<dbReference type="EMBL" id="MFMU01000013">
    <property type="protein sequence ID" value="OGG93155.1"/>
    <property type="molecule type" value="Genomic_DNA"/>
</dbReference>
<feature type="chain" id="PRO_5009524545" evidence="1">
    <location>
        <begin position="25"/>
        <end position="130"/>
    </location>
</feature>
<reference evidence="2 3" key="1">
    <citation type="journal article" date="2016" name="Nat. Commun.">
        <title>Thousands of microbial genomes shed light on interconnected biogeochemical processes in an aquifer system.</title>
        <authorList>
            <person name="Anantharaman K."/>
            <person name="Brown C.T."/>
            <person name="Hug L.A."/>
            <person name="Sharon I."/>
            <person name="Castelle C.J."/>
            <person name="Probst A.J."/>
            <person name="Thomas B.C."/>
            <person name="Singh A."/>
            <person name="Wilkins M.J."/>
            <person name="Karaoz U."/>
            <person name="Brodie E.L."/>
            <person name="Williams K.H."/>
            <person name="Hubbard S.S."/>
            <person name="Banfield J.F."/>
        </authorList>
    </citation>
    <scope>NUCLEOTIDE SEQUENCE [LARGE SCALE GENOMIC DNA]</scope>
</reference>
<sequence>MNKNMLLVVLILAILAAGSYAVFANKSDAPSFSKNFLQCSPGELSMPFPNSSVYTITIIGAESGICHYTAKVVDQNSALLLNGPGGIDCRVPQALITVMTLDHLLGQDKTSEILAEQTKLQTDYCAKAVQ</sequence>
<protein>
    <submittedName>
        <fullName evidence="2">Uncharacterized protein</fullName>
    </submittedName>
</protein>
<comment type="caution">
    <text evidence="2">The sequence shown here is derived from an EMBL/GenBank/DDBJ whole genome shotgun (WGS) entry which is preliminary data.</text>
</comment>
<proteinExistence type="predicted"/>
<feature type="signal peptide" evidence="1">
    <location>
        <begin position="1"/>
        <end position="24"/>
    </location>
</feature>
<dbReference type="STRING" id="1798533.A2609_02645"/>
<evidence type="ECO:0000313" key="2">
    <source>
        <dbReference type="EMBL" id="OGG93155.1"/>
    </source>
</evidence>
<gene>
    <name evidence="2" type="ORF">A2609_02645</name>
</gene>